<evidence type="ECO:0000313" key="3">
    <source>
        <dbReference type="Proteomes" id="UP001162741"/>
    </source>
</evidence>
<dbReference type="EMBL" id="CP107006">
    <property type="protein sequence ID" value="UYQ93880.1"/>
    <property type="molecule type" value="Genomic_DNA"/>
</dbReference>
<name>A0ABY6J2Z5_9BACT</name>
<dbReference type="Proteomes" id="UP001162741">
    <property type="component" value="Chromosome"/>
</dbReference>
<proteinExistence type="predicted"/>
<keyword evidence="3" id="KW-1185">Reference proteome</keyword>
<sequence>MKLKPVLFAAFASLVLSVNANAQGIKDLFNSDTQLTYFGIDFTQMRLIGDEAANQDDIVEKQLPALNDLIVNEPKKFKLADAFHKNRVDTDLEESHKKNGKINADKIKSSKSADFHRLKPADIDAVVKTYNFADYKGLGILFVCEAFSKTEKSASYYVTIIDLATKKVLLTERMTGDIGRFGGFTFRNYWANPVKEILDSIGKTQYKAWRAKYAGE</sequence>
<feature type="chain" id="PRO_5047233917" evidence="1">
    <location>
        <begin position="23"/>
        <end position="216"/>
    </location>
</feature>
<protein>
    <submittedName>
        <fullName evidence="2">Uncharacterized protein</fullName>
    </submittedName>
</protein>
<dbReference type="RefSeq" id="WP_264281868.1">
    <property type="nucleotide sequence ID" value="NZ_CP107006.1"/>
</dbReference>
<reference evidence="2" key="1">
    <citation type="submission" date="2022-10" db="EMBL/GenBank/DDBJ databases">
        <title>Chitinophaga sp. nov., isolated from soil.</title>
        <authorList>
            <person name="Jeon C.O."/>
        </authorList>
    </citation>
    <scope>NUCLEOTIDE SEQUENCE</scope>
    <source>
        <strain evidence="2">R8</strain>
    </source>
</reference>
<evidence type="ECO:0000313" key="2">
    <source>
        <dbReference type="EMBL" id="UYQ93880.1"/>
    </source>
</evidence>
<accession>A0ABY6J2Z5</accession>
<organism evidence="2 3">
    <name type="scientific">Chitinophaga horti</name>
    <dbReference type="NCBI Taxonomy" id="2920382"/>
    <lineage>
        <taxon>Bacteria</taxon>
        <taxon>Pseudomonadati</taxon>
        <taxon>Bacteroidota</taxon>
        <taxon>Chitinophagia</taxon>
        <taxon>Chitinophagales</taxon>
        <taxon>Chitinophagaceae</taxon>
        <taxon>Chitinophaga</taxon>
    </lineage>
</organism>
<keyword evidence="1" id="KW-0732">Signal</keyword>
<gene>
    <name evidence="2" type="ORF">MKQ68_02065</name>
</gene>
<evidence type="ECO:0000256" key="1">
    <source>
        <dbReference type="SAM" id="SignalP"/>
    </source>
</evidence>
<feature type="signal peptide" evidence="1">
    <location>
        <begin position="1"/>
        <end position="22"/>
    </location>
</feature>